<accession>A0ABW0M6V9</accession>
<dbReference type="InterPro" id="IPR022409">
    <property type="entry name" value="PKD/Chitinase_dom"/>
</dbReference>
<dbReference type="Gene3D" id="3.10.50.10">
    <property type="match status" value="1"/>
</dbReference>
<dbReference type="CDD" id="cd12214">
    <property type="entry name" value="ChiA1_BD"/>
    <property type="match status" value="1"/>
</dbReference>
<dbReference type="InterPro" id="IPR035986">
    <property type="entry name" value="PKD_dom_sf"/>
</dbReference>
<dbReference type="Pfam" id="PF00704">
    <property type="entry name" value="Glyco_hydro_18"/>
    <property type="match status" value="1"/>
</dbReference>
<evidence type="ECO:0000256" key="7">
    <source>
        <dbReference type="RuleBase" id="RU000489"/>
    </source>
</evidence>
<dbReference type="SMART" id="SM00636">
    <property type="entry name" value="Glyco_18"/>
    <property type="match status" value="1"/>
</dbReference>
<reference evidence="11" key="1">
    <citation type="journal article" date="2019" name="Int. J. Syst. Evol. Microbiol.">
        <title>The Global Catalogue of Microorganisms (GCM) 10K type strain sequencing project: providing services to taxonomists for standard genome sequencing and annotation.</title>
        <authorList>
            <consortium name="The Broad Institute Genomics Platform"/>
            <consortium name="The Broad Institute Genome Sequencing Center for Infectious Disease"/>
            <person name="Wu L."/>
            <person name="Ma J."/>
        </authorList>
    </citation>
    <scope>NUCLEOTIDE SEQUENCE [LARGE SCALE GENOMIC DNA]</scope>
    <source>
        <strain evidence="11">JCM 17066</strain>
    </source>
</reference>
<dbReference type="PANTHER" id="PTHR11177">
    <property type="entry name" value="CHITINASE"/>
    <property type="match status" value="1"/>
</dbReference>
<evidence type="ECO:0000313" key="11">
    <source>
        <dbReference type="Proteomes" id="UP001596045"/>
    </source>
</evidence>
<sequence length="1038" mass="108869">MQSTSKNTFTLVPLSATRTVLAAAVSLCCASSAFAAPGAPQLSTDEITSVPHGFVQIDLQAAGSAKPYKDIVKLNDKVEVPLPFNIWSGGAATKAYAVIDGVVDEASVITLTAGNQKGTVKTNVKKAGVRQMQVRACDANGECATSTALPVTVFDTVPELANDLPNNADANFKKYANTTGSVVGTYFATWSVYGRKFNVDNVPVENLTHILYGFLPICGGNGVNDSLKDAGTPYQALQKACEGLPDFSVAIHDPWAEIGMTLPGQDAKSPLKGVLGQMMAAKKRNPNLKILPSVGGWTLSDPFFHFGDAAKRKVFVDSMEQFLRTWKFFDGIDIDWEFPGGGGANGRLGDKSKDGATYVTLMKELRTMMDRVSKDTGKTYELTSAIGASKDKIAVVDYKKATQYMDYIFDMTYDYYGAWSMTDLGHQTALYGTKWKPGAHTTDISMQALLDQGVDPKKLVVGVAAYGRGWSGVSNLKDPNNPFTGTAKGAIAGGWEPGILDYKKIAKDMAGPTGKGINGYEYSYDAAAEAPSLFKKSTGELITYDDARSTIAKGNYVRDHKLGGVFSWEIDADNGDILNAMHDGLGHDLGSGGMLNKPPVANAGGNQTITGGQTVQLDGSRSSDPEGKQLTYRWEQTAGASLQLTNGDRAVASITTPVVQQPTEFGFRLTVSDPQGLSKADNVTVTAKPAEAALPLSGKLTMPATVTAGGKIDFSVAVENPSGKPLTYKWSRTASLFGGSVGNKPAGSYSVTSVDKDSKGRVSVEVSDGAEKFTLGQDVVVKAAGAGLPPSGTLTVPATVEAGGKLAVAVDARFPSGKPLSYKWSRPTALFTGTIGNKAAGSYNVVNVDKDGKGTITVEITDGTDTLTLKQAVTVKSANVTQNQAPVALLAAPASVDANTAVLLSAAESSDPDGDALSYTWTIPAGINATPNGATASFSAPELTADTPFVFSVKVSDGKLSSTASHTVLVKAKPADNGGGSDHAAYQAGANYQAGDVVSNDGKLYECKPWPATGWCSQSPAHYEPGKGSHWADAWTAK</sequence>
<evidence type="ECO:0000256" key="2">
    <source>
        <dbReference type="ARBA" id="ARBA00009121"/>
    </source>
</evidence>
<comment type="similarity">
    <text evidence="2">Belongs to the glycosyl hydrolase 18 family. Chitinase class II subfamily.</text>
</comment>
<comment type="catalytic activity">
    <reaction evidence="1">
        <text>Random endo-hydrolysis of N-acetyl-beta-D-glucosaminide (1-&gt;4)-beta-linkages in chitin and chitodextrins.</text>
        <dbReference type="EC" id="3.2.1.14"/>
    </reaction>
</comment>
<evidence type="ECO:0000256" key="5">
    <source>
        <dbReference type="ARBA" id="ARBA00023024"/>
    </source>
</evidence>
<dbReference type="InterPro" id="IPR014756">
    <property type="entry name" value="Ig_E-set"/>
</dbReference>
<dbReference type="InterPro" id="IPR001579">
    <property type="entry name" value="Glyco_hydro_18_chit_AS"/>
</dbReference>
<dbReference type="SMART" id="SM00089">
    <property type="entry name" value="PKD"/>
    <property type="match status" value="3"/>
</dbReference>
<evidence type="ECO:0000256" key="8">
    <source>
        <dbReference type="SAM" id="SignalP"/>
    </source>
</evidence>
<dbReference type="Gene3D" id="2.60.40.10">
    <property type="entry name" value="Immunoglobulins"/>
    <property type="match status" value="3"/>
</dbReference>
<dbReference type="Gene3D" id="3.20.20.80">
    <property type="entry name" value="Glycosidases"/>
    <property type="match status" value="1"/>
</dbReference>
<evidence type="ECO:0000259" key="9">
    <source>
        <dbReference type="PROSITE" id="PS51910"/>
    </source>
</evidence>
<dbReference type="SUPFAM" id="SSF81296">
    <property type="entry name" value="E set domains"/>
    <property type="match status" value="1"/>
</dbReference>
<proteinExistence type="inferred from homology"/>
<dbReference type="PROSITE" id="PS51910">
    <property type="entry name" value="GH18_2"/>
    <property type="match status" value="1"/>
</dbReference>
<dbReference type="EC" id="3.2.1.14" evidence="3"/>
<keyword evidence="11" id="KW-1185">Reference proteome</keyword>
<dbReference type="RefSeq" id="WP_378996610.1">
    <property type="nucleotide sequence ID" value="NZ_JBHSMT010000012.1"/>
</dbReference>
<organism evidence="10 11">
    <name type="scientific">Paraherbaspirillum soli</name>
    <dbReference type="NCBI Taxonomy" id="631222"/>
    <lineage>
        <taxon>Bacteria</taxon>
        <taxon>Pseudomonadati</taxon>
        <taxon>Pseudomonadota</taxon>
        <taxon>Betaproteobacteria</taxon>
        <taxon>Burkholderiales</taxon>
        <taxon>Oxalobacteraceae</taxon>
        <taxon>Paraherbaspirillum</taxon>
    </lineage>
</organism>
<keyword evidence="4 7" id="KW-0378">Hydrolase</keyword>
<dbReference type="Pfam" id="PF22352">
    <property type="entry name" value="K319L-like_PKD"/>
    <property type="match status" value="2"/>
</dbReference>
<name>A0ABW0M6V9_9BURK</name>
<dbReference type="InterPro" id="IPR001223">
    <property type="entry name" value="Glyco_hydro18_cat"/>
</dbReference>
<dbReference type="InterPro" id="IPR013540">
    <property type="entry name" value="ChitinaseA_N"/>
</dbReference>
<dbReference type="GO" id="GO:0016787">
    <property type="term" value="F:hydrolase activity"/>
    <property type="evidence" value="ECO:0007669"/>
    <property type="project" value="UniProtKB-KW"/>
</dbReference>
<evidence type="ECO:0000256" key="1">
    <source>
        <dbReference type="ARBA" id="ARBA00000822"/>
    </source>
</evidence>
<dbReference type="InterPro" id="IPR013783">
    <property type="entry name" value="Ig-like_fold"/>
</dbReference>
<dbReference type="Pfam" id="PF08329">
    <property type="entry name" value="ChitinaseA_N"/>
    <property type="match status" value="1"/>
</dbReference>
<keyword evidence="5" id="KW-0119">Carbohydrate metabolism</keyword>
<evidence type="ECO:0000313" key="10">
    <source>
        <dbReference type="EMBL" id="MFC5473795.1"/>
    </source>
</evidence>
<evidence type="ECO:0000256" key="6">
    <source>
        <dbReference type="ARBA" id="ARBA00023295"/>
    </source>
</evidence>
<dbReference type="InterPro" id="IPR003610">
    <property type="entry name" value="CBM5/12"/>
</dbReference>
<keyword evidence="5" id="KW-0624">Polysaccharide degradation</keyword>
<dbReference type="PROSITE" id="PS01095">
    <property type="entry name" value="GH18_1"/>
    <property type="match status" value="1"/>
</dbReference>
<dbReference type="SUPFAM" id="SSF51445">
    <property type="entry name" value="(Trans)glycosidases"/>
    <property type="match status" value="1"/>
</dbReference>
<dbReference type="EMBL" id="JBHSMT010000012">
    <property type="protein sequence ID" value="MFC5473795.1"/>
    <property type="molecule type" value="Genomic_DNA"/>
</dbReference>
<evidence type="ECO:0000256" key="3">
    <source>
        <dbReference type="ARBA" id="ARBA00012729"/>
    </source>
</evidence>
<dbReference type="InterPro" id="IPR017853">
    <property type="entry name" value="GH"/>
</dbReference>
<dbReference type="Proteomes" id="UP001596045">
    <property type="component" value="Unassembled WGS sequence"/>
</dbReference>
<keyword evidence="6 7" id="KW-0326">Glycosidase</keyword>
<dbReference type="PANTHER" id="PTHR11177:SF317">
    <property type="entry name" value="CHITINASE 12-RELATED"/>
    <property type="match status" value="1"/>
</dbReference>
<evidence type="ECO:0000256" key="4">
    <source>
        <dbReference type="ARBA" id="ARBA00022801"/>
    </source>
</evidence>
<dbReference type="CDD" id="cd06548">
    <property type="entry name" value="GH18_chitinase"/>
    <property type="match status" value="1"/>
</dbReference>
<dbReference type="SUPFAM" id="SSF54556">
    <property type="entry name" value="Chitinase insertion domain"/>
    <property type="match status" value="1"/>
</dbReference>
<dbReference type="SMART" id="SM00495">
    <property type="entry name" value="ChtBD3"/>
    <property type="match status" value="1"/>
</dbReference>
<feature type="domain" description="GH18" evidence="9">
    <location>
        <begin position="181"/>
        <end position="588"/>
    </location>
</feature>
<keyword evidence="8" id="KW-0732">Signal</keyword>
<dbReference type="InterPro" id="IPR011583">
    <property type="entry name" value="Chitinase_II/V-like_cat"/>
</dbReference>
<comment type="caution">
    <text evidence="10">The sequence shown here is derived from an EMBL/GenBank/DDBJ whole genome shotgun (WGS) entry which is preliminary data.</text>
</comment>
<dbReference type="InterPro" id="IPR029070">
    <property type="entry name" value="Chitinase_insertion_sf"/>
</dbReference>
<protein>
    <recommendedName>
        <fullName evidence="3">chitinase</fullName>
        <ecNumber evidence="3">3.2.1.14</ecNumber>
    </recommendedName>
</protein>
<gene>
    <name evidence="10" type="ORF">ACFPM8_07470</name>
</gene>
<feature type="signal peptide" evidence="8">
    <location>
        <begin position="1"/>
        <end position="35"/>
    </location>
</feature>
<dbReference type="InterPro" id="IPR050314">
    <property type="entry name" value="Glycosyl_Hydrlase_18"/>
</dbReference>
<feature type="chain" id="PRO_5047146688" description="chitinase" evidence="8">
    <location>
        <begin position="36"/>
        <end position="1038"/>
    </location>
</feature>
<keyword evidence="5" id="KW-0146">Chitin degradation</keyword>
<dbReference type="SUPFAM" id="SSF49299">
    <property type="entry name" value="PKD domain"/>
    <property type="match status" value="2"/>
</dbReference>